<proteinExistence type="predicted"/>
<sequence length="285" mass="30898">GPSPQPFGSIPHSNVPSPQPFRPFPQSSVSTYQPFTVPPTYVLASPNLVSSHATGAPQLNPSSLMAAPQNNVPLQQQLLLQSQQQITTFLSRPPPNYNSLQNSRTFVRQHQSFTPPIFGALPAARPTMQNTSNQLPVNQMFFSPGTNAPHIGLSGNLNISQSTNIAPMNSNGHQGQSYGMVQSNTANSFIFPQFPPRNTQHNSIHPPVTEIVYASIQAGTPPARPTRQFVSCRTPPPVLQNQQDLSILSNPHPPMLPSQTSPPSVVFCTIPAEGDPMSAQNYRPF</sequence>
<evidence type="ECO:0000313" key="3">
    <source>
        <dbReference type="Proteomes" id="UP000499080"/>
    </source>
</evidence>
<dbReference type="Proteomes" id="UP000499080">
    <property type="component" value="Unassembled WGS sequence"/>
</dbReference>
<protein>
    <submittedName>
        <fullName evidence="2">H/ACA ribonucleoprotein complex non-core subunit NAF1</fullName>
    </submittedName>
</protein>
<evidence type="ECO:0000256" key="1">
    <source>
        <dbReference type="SAM" id="MobiDB-lite"/>
    </source>
</evidence>
<comment type="caution">
    <text evidence="2">The sequence shown here is derived from an EMBL/GenBank/DDBJ whole genome shotgun (WGS) entry which is preliminary data.</text>
</comment>
<feature type="region of interest" description="Disordered" evidence="1">
    <location>
        <begin position="1"/>
        <end position="27"/>
    </location>
</feature>
<keyword evidence="3" id="KW-1185">Reference proteome</keyword>
<dbReference type="AlphaFoldDB" id="A0A4Y2K2P0"/>
<accession>A0A4Y2K2P0</accession>
<organism evidence="2 3">
    <name type="scientific">Araneus ventricosus</name>
    <name type="common">Orbweaver spider</name>
    <name type="synonym">Epeira ventricosa</name>
    <dbReference type="NCBI Taxonomy" id="182803"/>
    <lineage>
        <taxon>Eukaryota</taxon>
        <taxon>Metazoa</taxon>
        <taxon>Ecdysozoa</taxon>
        <taxon>Arthropoda</taxon>
        <taxon>Chelicerata</taxon>
        <taxon>Arachnida</taxon>
        <taxon>Araneae</taxon>
        <taxon>Araneomorphae</taxon>
        <taxon>Entelegynae</taxon>
        <taxon>Araneoidea</taxon>
        <taxon>Araneidae</taxon>
        <taxon>Araneus</taxon>
    </lineage>
</organism>
<keyword evidence="2" id="KW-0687">Ribonucleoprotein</keyword>
<gene>
    <name evidence="2" type="primary">Naf1</name>
    <name evidence="2" type="ORF">AVEN_7991_1</name>
</gene>
<dbReference type="GO" id="GO:1990904">
    <property type="term" value="C:ribonucleoprotein complex"/>
    <property type="evidence" value="ECO:0007669"/>
    <property type="project" value="UniProtKB-KW"/>
</dbReference>
<name>A0A4Y2K2P0_ARAVE</name>
<dbReference type="EMBL" id="BGPR01004116">
    <property type="protein sequence ID" value="GBM96115.1"/>
    <property type="molecule type" value="Genomic_DNA"/>
</dbReference>
<reference evidence="2 3" key="1">
    <citation type="journal article" date="2019" name="Sci. Rep.">
        <title>Orb-weaving spider Araneus ventricosus genome elucidates the spidroin gene catalogue.</title>
        <authorList>
            <person name="Kono N."/>
            <person name="Nakamura H."/>
            <person name="Ohtoshi R."/>
            <person name="Moran D.A.P."/>
            <person name="Shinohara A."/>
            <person name="Yoshida Y."/>
            <person name="Fujiwara M."/>
            <person name="Mori M."/>
            <person name="Tomita M."/>
            <person name="Arakawa K."/>
        </authorList>
    </citation>
    <scope>NUCLEOTIDE SEQUENCE [LARGE SCALE GENOMIC DNA]</scope>
</reference>
<evidence type="ECO:0000313" key="2">
    <source>
        <dbReference type="EMBL" id="GBM96115.1"/>
    </source>
</evidence>
<feature type="non-terminal residue" evidence="2">
    <location>
        <position position="1"/>
    </location>
</feature>